<dbReference type="GO" id="GO:0005975">
    <property type="term" value="P:carbohydrate metabolic process"/>
    <property type="evidence" value="ECO:0007669"/>
    <property type="project" value="InterPro"/>
</dbReference>
<dbReference type="NCBIfam" id="TIGR03006">
    <property type="entry name" value="pepcterm_polyde"/>
    <property type="match status" value="1"/>
</dbReference>
<dbReference type="Gene3D" id="3.20.20.370">
    <property type="entry name" value="Glycoside hydrolase/deacetylase"/>
    <property type="match status" value="1"/>
</dbReference>
<evidence type="ECO:0000256" key="1">
    <source>
        <dbReference type="SAM" id="MobiDB-lite"/>
    </source>
</evidence>
<dbReference type="InterPro" id="IPR011330">
    <property type="entry name" value="Glyco_hydro/deAcase_b/a-brl"/>
</dbReference>
<dbReference type="CDD" id="cd10941">
    <property type="entry name" value="CE4_PuuE_HpPgdA_like_2"/>
    <property type="match status" value="1"/>
</dbReference>
<dbReference type="GO" id="GO:0016810">
    <property type="term" value="F:hydrolase activity, acting on carbon-nitrogen (but not peptide) bonds"/>
    <property type="evidence" value="ECO:0007669"/>
    <property type="project" value="InterPro"/>
</dbReference>
<dbReference type="InterPro" id="IPR014344">
    <property type="entry name" value="XrtA_polysacc_deacetyl"/>
</dbReference>
<dbReference type="SUPFAM" id="SSF88713">
    <property type="entry name" value="Glycoside hydrolase/deacetylase"/>
    <property type="match status" value="1"/>
</dbReference>
<reference evidence="3" key="1">
    <citation type="submission" date="2018-07" db="EMBL/GenBank/DDBJ databases">
        <authorList>
            <person name="Quirk P.G."/>
            <person name="Krulwich T.A."/>
        </authorList>
    </citation>
    <scope>NUCLEOTIDE SEQUENCE</scope>
</reference>
<dbReference type="EMBL" id="UIDG01000024">
    <property type="protein sequence ID" value="SUS04171.1"/>
    <property type="molecule type" value="Genomic_DNA"/>
</dbReference>
<feature type="domain" description="NodB homology" evidence="2">
    <location>
        <begin position="131"/>
        <end position="395"/>
    </location>
</feature>
<organism evidence="3">
    <name type="scientific">metagenome</name>
    <dbReference type="NCBI Taxonomy" id="256318"/>
    <lineage>
        <taxon>unclassified sequences</taxon>
        <taxon>metagenomes</taxon>
    </lineage>
</organism>
<evidence type="ECO:0000313" key="3">
    <source>
        <dbReference type="EMBL" id="SUS04171.1"/>
    </source>
</evidence>
<dbReference type="PANTHER" id="PTHR47561:SF1">
    <property type="entry name" value="POLYSACCHARIDE DEACETYLASE FAMILY PROTEIN (AFU_ORTHOLOGUE AFUA_6G05030)"/>
    <property type="match status" value="1"/>
</dbReference>
<dbReference type="Pfam" id="PF01522">
    <property type="entry name" value="Polysacc_deac_1"/>
    <property type="match status" value="1"/>
</dbReference>
<dbReference type="Pfam" id="PF11959">
    <property type="entry name" value="DUF3473"/>
    <property type="match status" value="1"/>
</dbReference>
<dbReference type="InterPro" id="IPR022560">
    <property type="entry name" value="DUF3473"/>
</dbReference>
<accession>A0A380T9K1</accession>
<dbReference type="InterPro" id="IPR002509">
    <property type="entry name" value="NODB_dom"/>
</dbReference>
<dbReference type="PROSITE" id="PS51677">
    <property type="entry name" value="NODB"/>
    <property type="match status" value="1"/>
</dbReference>
<dbReference type="InterPro" id="IPR045235">
    <property type="entry name" value="PuuE_HpPgdA-like"/>
</dbReference>
<evidence type="ECO:0000259" key="2">
    <source>
        <dbReference type="PROSITE" id="PS51677"/>
    </source>
</evidence>
<gene>
    <name evidence="3" type="ORF">DF3PB_120024</name>
</gene>
<name>A0A380T9K1_9ZZZZ</name>
<proteinExistence type="predicted"/>
<feature type="region of interest" description="Disordered" evidence="1">
    <location>
        <begin position="34"/>
        <end position="55"/>
    </location>
</feature>
<protein>
    <submittedName>
        <fullName evidence="3">Polysaccharide deacetylase (Modular protein)</fullName>
    </submittedName>
</protein>
<dbReference type="AlphaFoldDB" id="A0A380T9K1"/>
<dbReference type="PANTHER" id="PTHR47561">
    <property type="entry name" value="POLYSACCHARIDE DEACETYLASE FAMILY PROTEIN (AFU_ORTHOLOGUE AFUA_6G05030)"/>
    <property type="match status" value="1"/>
</dbReference>
<sequence length="395" mass="43627">MLRPFYSLFERNGSPAAVISGREVALTHRNASLTSRKLAPSRGRGGHKAAGTDPADRRCAVQTALEGDGPPLEFLRVAAEGTERSRPDSAVFSPTCGTVAADNGGGTPPAEATPHIVNAMTVDVEDYFQVSAFSQTVSVEDWGRLQHRVIANTQAVLELLDESKSFATFFVLGWIAERYPGLVRQIAESGHEIASHGYAHRRVGEQSPGEFLEDVSRTKKLLEDASGVAIKGYRAASFSLDSSMTWAYEALATAGYDYSSSVYPIRHDHYGAPDAPRRPFSPSADIGIIELPLTTARILKRNFPCAGGGYFRLLPYPLSAWALRRVNAKECAPGIFYFHPWEIDPGQPRMRPCSVRTRARHYLNLARMRGKLRRLLAEFRWDRMDRVYGSRGTNP</sequence>